<dbReference type="RefSeq" id="WP_179625292.1">
    <property type="nucleotide sequence ID" value="NZ_BAABFI010000004.1"/>
</dbReference>
<accession>A0A7Y9FES5</accession>
<evidence type="ECO:0000313" key="4">
    <source>
        <dbReference type="EMBL" id="NYD84691.1"/>
    </source>
</evidence>
<name>A0A7Y9FES5_9CELL</name>
<reference evidence="3 6" key="2">
    <citation type="submission" date="2021-01" db="EMBL/GenBank/DDBJ databases">
        <title>Whole genome shotgun sequence of Cellulomonas oligotrophica NBRC 109435.</title>
        <authorList>
            <person name="Komaki H."/>
            <person name="Tamura T."/>
        </authorList>
    </citation>
    <scope>NUCLEOTIDE SEQUENCE [LARGE SCALE GENOMIC DNA]</scope>
    <source>
        <strain evidence="3 6">NBRC 109435</strain>
    </source>
</reference>
<dbReference type="Proteomes" id="UP000618382">
    <property type="component" value="Unassembled WGS sequence"/>
</dbReference>
<evidence type="ECO:0000256" key="2">
    <source>
        <dbReference type="SAM" id="Phobius"/>
    </source>
</evidence>
<feature type="region of interest" description="Disordered" evidence="1">
    <location>
        <begin position="229"/>
        <end position="254"/>
    </location>
</feature>
<keyword evidence="2" id="KW-1133">Transmembrane helix</keyword>
<proteinExistence type="predicted"/>
<keyword evidence="2" id="KW-0812">Transmembrane</keyword>
<keyword evidence="2" id="KW-0472">Membrane</keyword>
<dbReference type="EMBL" id="JACCBK010000001">
    <property type="protein sequence ID" value="NYD84691.1"/>
    <property type="molecule type" value="Genomic_DNA"/>
</dbReference>
<organism evidence="4 5">
    <name type="scientific">Cellulomonas oligotrophica</name>
    <dbReference type="NCBI Taxonomy" id="931536"/>
    <lineage>
        <taxon>Bacteria</taxon>
        <taxon>Bacillati</taxon>
        <taxon>Actinomycetota</taxon>
        <taxon>Actinomycetes</taxon>
        <taxon>Micrococcales</taxon>
        <taxon>Cellulomonadaceae</taxon>
        <taxon>Cellulomonas</taxon>
    </lineage>
</organism>
<evidence type="ECO:0000313" key="6">
    <source>
        <dbReference type="Proteomes" id="UP000618382"/>
    </source>
</evidence>
<feature type="transmembrane region" description="Helical" evidence="2">
    <location>
        <begin position="51"/>
        <end position="70"/>
    </location>
</feature>
<sequence length="254" mass="26798">MSTVLDRGKTRGKQKTKAPAPARTVVPTMPQVNLLPPEVRAARSLAVVKRWLGISLLAVVVVVGLVYAFAQLVRTQADNELADADAQTMQLQAEERQYAEVPLVLGQIADIEEARLVGTATEIAWKPYVDAITAVLPADVSIDSLSVQGPSPFAAPTDPLDPLQGASIGSISFEMRSKTVPNTSDMLDAFAGVPGLADPWVSSVTASEEEGSTFYAVSATVQLTESTLSGRFEDVPDEATDEDAADEAATEGEG</sequence>
<dbReference type="Proteomes" id="UP000577956">
    <property type="component" value="Unassembled WGS sequence"/>
</dbReference>
<dbReference type="AlphaFoldDB" id="A0A7Y9FES5"/>
<reference evidence="4 5" key="1">
    <citation type="submission" date="2020-07" db="EMBL/GenBank/DDBJ databases">
        <title>Sequencing the genomes of 1000 actinobacteria strains.</title>
        <authorList>
            <person name="Klenk H.-P."/>
        </authorList>
    </citation>
    <scope>NUCLEOTIDE SEQUENCE [LARGE SCALE GENOMIC DNA]</scope>
    <source>
        <strain evidence="4 5">DSM 24482</strain>
    </source>
</reference>
<comment type="caution">
    <text evidence="4">The sequence shown here is derived from an EMBL/GenBank/DDBJ whole genome shotgun (WGS) entry which is preliminary data.</text>
</comment>
<gene>
    <name evidence="4" type="ORF">BKA21_000240</name>
    <name evidence="3" type="ORF">Col01nite_09170</name>
</gene>
<dbReference type="EMBL" id="BONN01000002">
    <property type="protein sequence ID" value="GIG31758.1"/>
    <property type="molecule type" value="Genomic_DNA"/>
</dbReference>
<feature type="region of interest" description="Disordered" evidence="1">
    <location>
        <begin position="1"/>
        <end position="22"/>
    </location>
</feature>
<evidence type="ECO:0000313" key="3">
    <source>
        <dbReference type="EMBL" id="GIG31758.1"/>
    </source>
</evidence>
<evidence type="ECO:0000313" key="5">
    <source>
        <dbReference type="Proteomes" id="UP000577956"/>
    </source>
</evidence>
<keyword evidence="6" id="KW-1185">Reference proteome</keyword>
<feature type="compositionally biased region" description="Acidic residues" evidence="1">
    <location>
        <begin position="235"/>
        <end position="254"/>
    </location>
</feature>
<protein>
    <submittedName>
        <fullName evidence="4">Tfp pilus assembly protein PilN</fullName>
    </submittedName>
</protein>
<evidence type="ECO:0000256" key="1">
    <source>
        <dbReference type="SAM" id="MobiDB-lite"/>
    </source>
</evidence>